<evidence type="ECO:0000313" key="2">
    <source>
        <dbReference type="EMBL" id="CAF1604199.1"/>
    </source>
</evidence>
<dbReference type="InterPro" id="IPR008040">
    <property type="entry name" value="Hydant_A_N"/>
</dbReference>
<dbReference type="InterPro" id="IPR043129">
    <property type="entry name" value="ATPase_NBD"/>
</dbReference>
<evidence type="ECO:0000259" key="1">
    <source>
        <dbReference type="Pfam" id="PF05378"/>
    </source>
</evidence>
<dbReference type="Proteomes" id="UP000681722">
    <property type="component" value="Unassembled WGS sequence"/>
</dbReference>
<feature type="non-terminal residue" evidence="2">
    <location>
        <position position="135"/>
    </location>
</feature>
<dbReference type="Pfam" id="PF05378">
    <property type="entry name" value="Hydant_A_N"/>
    <property type="match status" value="1"/>
</dbReference>
<organism evidence="2 4">
    <name type="scientific">Didymodactylos carnosus</name>
    <dbReference type="NCBI Taxonomy" id="1234261"/>
    <lineage>
        <taxon>Eukaryota</taxon>
        <taxon>Metazoa</taxon>
        <taxon>Spiralia</taxon>
        <taxon>Gnathifera</taxon>
        <taxon>Rotifera</taxon>
        <taxon>Eurotatoria</taxon>
        <taxon>Bdelloidea</taxon>
        <taxon>Philodinida</taxon>
        <taxon>Philodinidae</taxon>
        <taxon>Didymodactylos</taxon>
    </lineage>
</organism>
<feature type="non-terminal residue" evidence="2">
    <location>
        <position position="1"/>
    </location>
</feature>
<comment type="caution">
    <text evidence="2">The sequence shown here is derived from an EMBL/GenBank/DDBJ whole genome shotgun (WGS) entry which is preliminary data.</text>
</comment>
<dbReference type="EMBL" id="CAJNOQ010036456">
    <property type="protein sequence ID" value="CAF1604199.1"/>
    <property type="molecule type" value="Genomic_DNA"/>
</dbReference>
<name>A0A816B7S2_9BILA</name>
<dbReference type="Proteomes" id="UP000663829">
    <property type="component" value="Unassembled WGS sequence"/>
</dbReference>
<evidence type="ECO:0000313" key="3">
    <source>
        <dbReference type="EMBL" id="CAF4483125.1"/>
    </source>
</evidence>
<dbReference type="AlphaFoldDB" id="A0A816B7S2"/>
<proteinExistence type="predicted"/>
<dbReference type="GO" id="GO:0016787">
    <property type="term" value="F:hydrolase activity"/>
    <property type="evidence" value="ECO:0007669"/>
    <property type="project" value="InterPro"/>
</dbReference>
<dbReference type="SUPFAM" id="SSF53067">
    <property type="entry name" value="Actin-like ATPase domain"/>
    <property type="match status" value="1"/>
</dbReference>
<feature type="domain" description="Hydantoinase/oxoprolinase N-terminal" evidence="1">
    <location>
        <begin position="8"/>
        <end position="115"/>
    </location>
</feature>
<accession>A0A816B7S2</accession>
<dbReference type="PANTHER" id="PTHR11365:SF10">
    <property type="entry name" value="HYDANTOINASE_OXOPROLINASE"/>
    <property type="match status" value="1"/>
</dbReference>
<dbReference type="EMBL" id="CAJOBC010102981">
    <property type="protein sequence ID" value="CAF4483125.1"/>
    <property type="molecule type" value="Genomic_DNA"/>
</dbReference>
<dbReference type="InterPro" id="IPR045079">
    <property type="entry name" value="Oxoprolinase-like"/>
</dbReference>
<protein>
    <recommendedName>
        <fullName evidence="1">Hydantoinase/oxoprolinase N-terminal domain-containing protein</fullName>
    </recommendedName>
</protein>
<dbReference type="PANTHER" id="PTHR11365">
    <property type="entry name" value="5-OXOPROLINASE RELATED"/>
    <property type="match status" value="1"/>
</dbReference>
<sequence>MNNFTYVIGVDVGGTNTDAVLLRIQSDNAPIVVTWTKSVTTPDVSTGLITALEKVYSQGKEKCGMDLVVSAIMLGTTHFVNAVLQRKGLAKVCTIRLCGLATHSLKPMTHWPLDLREQVDPNLTYRLGLGCEIFY</sequence>
<keyword evidence="4" id="KW-1185">Reference proteome</keyword>
<dbReference type="OrthoDB" id="5404895at2759"/>
<gene>
    <name evidence="2" type="ORF">GPM918_LOCUS42643</name>
    <name evidence="3" type="ORF">SRO942_LOCUS43936</name>
</gene>
<evidence type="ECO:0000313" key="4">
    <source>
        <dbReference type="Proteomes" id="UP000663829"/>
    </source>
</evidence>
<reference evidence="2" key="1">
    <citation type="submission" date="2021-02" db="EMBL/GenBank/DDBJ databases">
        <authorList>
            <person name="Nowell W R."/>
        </authorList>
    </citation>
    <scope>NUCLEOTIDE SEQUENCE</scope>
</reference>